<gene>
    <name evidence="1" type="ORF">PCOR1329_LOCUS38684</name>
</gene>
<keyword evidence="2" id="KW-1185">Reference proteome</keyword>
<organism evidence="1 2">
    <name type="scientific">Prorocentrum cordatum</name>
    <dbReference type="NCBI Taxonomy" id="2364126"/>
    <lineage>
        <taxon>Eukaryota</taxon>
        <taxon>Sar</taxon>
        <taxon>Alveolata</taxon>
        <taxon>Dinophyceae</taxon>
        <taxon>Prorocentrales</taxon>
        <taxon>Prorocentraceae</taxon>
        <taxon>Prorocentrum</taxon>
    </lineage>
</organism>
<dbReference type="EMBL" id="CAUYUJ010014681">
    <property type="protein sequence ID" value="CAK0844621.1"/>
    <property type="molecule type" value="Genomic_DNA"/>
</dbReference>
<reference evidence="1" key="1">
    <citation type="submission" date="2023-10" db="EMBL/GenBank/DDBJ databases">
        <authorList>
            <person name="Chen Y."/>
            <person name="Shah S."/>
            <person name="Dougan E. K."/>
            <person name="Thang M."/>
            <person name="Chan C."/>
        </authorList>
    </citation>
    <scope>NUCLEOTIDE SEQUENCE [LARGE SCALE GENOMIC DNA]</scope>
</reference>
<evidence type="ECO:0000313" key="2">
    <source>
        <dbReference type="Proteomes" id="UP001189429"/>
    </source>
</evidence>
<evidence type="ECO:0000313" key="1">
    <source>
        <dbReference type="EMBL" id="CAK0844621.1"/>
    </source>
</evidence>
<name>A0ABN9TG55_9DINO</name>
<dbReference type="Proteomes" id="UP001189429">
    <property type="component" value="Unassembled WGS sequence"/>
</dbReference>
<proteinExistence type="predicted"/>
<protein>
    <submittedName>
        <fullName evidence="1">Uncharacterized protein</fullName>
    </submittedName>
</protein>
<sequence length="107" mass="11280">MLEYLPGRLGLIQLASRGALQRHLLRPREVGDGSSCKAMGLVEARQSPGGGEGAWWSSVSSSFGCLQSAGLLWRCDSCGVCVRQLAASVASWLGPLHLSPQALTAGW</sequence>
<comment type="caution">
    <text evidence="1">The sequence shown here is derived from an EMBL/GenBank/DDBJ whole genome shotgun (WGS) entry which is preliminary data.</text>
</comment>
<accession>A0ABN9TG55</accession>